<evidence type="ECO:0000256" key="1">
    <source>
        <dbReference type="SAM" id="Phobius"/>
    </source>
</evidence>
<keyword evidence="1" id="KW-1133">Transmembrane helix</keyword>
<dbReference type="Proteomes" id="UP001607303">
    <property type="component" value="Unassembled WGS sequence"/>
</dbReference>
<keyword evidence="1" id="KW-0812">Transmembrane</keyword>
<keyword evidence="3" id="KW-1185">Reference proteome</keyword>
<organism evidence="2 3">
    <name type="scientific">Vespula maculifrons</name>
    <name type="common">Eastern yellow jacket</name>
    <name type="synonym">Wasp</name>
    <dbReference type="NCBI Taxonomy" id="7453"/>
    <lineage>
        <taxon>Eukaryota</taxon>
        <taxon>Metazoa</taxon>
        <taxon>Ecdysozoa</taxon>
        <taxon>Arthropoda</taxon>
        <taxon>Hexapoda</taxon>
        <taxon>Insecta</taxon>
        <taxon>Pterygota</taxon>
        <taxon>Neoptera</taxon>
        <taxon>Endopterygota</taxon>
        <taxon>Hymenoptera</taxon>
        <taxon>Apocrita</taxon>
        <taxon>Aculeata</taxon>
        <taxon>Vespoidea</taxon>
        <taxon>Vespidae</taxon>
        <taxon>Vespinae</taxon>
        <taxon>Vespula</taxon>
    </lineage>
</organism>
<keyword evidence="1" id="KW-0472">Membrane</keyword>
<sequence>MSSEVTALLRTLRRLAVVTAPLWTLWLVTVVTAMLRTLRTFNRHYGCSSENVVQNSTSNN</sequence>
<evidence type="ECO:0000313" key="2">
    <source>
        <dbReference type="EMBL" id="KAL2751598.1"/>
    </source>
</evidence>
<gene>
    <name evidence="2" type="ORF">V1477_000172</name>
</gene>
<reference evidence="2 3" key="1">
    <citation type="journal article" date="2024" name="Ann. Entomol. Soc. Am.">
        <title>Genomic analyses of the southern and eastern yellowjacket wasps (Hymenoptera: Vespidae) reveal evolutionary signatures of social life.</title>
        <authorList>
            <person name="Catto M.A."/>
            <person name="Caine P.B."/>
            <person name="Orr S.E."/>
            <person name="Hunt B.G."/>
            <person name="Goodisman M.A.D."/>
        </authorList>
    </citation>
    <scope>NUCLEOTIDE SEQUENCE [LARGE SCALE GENOMIC DNA]</scope>
    <source>
        <strain evidence="2">232</strain>
        <tissue evidence="2">Head and thorax</tissue>
    </source>
</reference>
<feature type="transmembrane region" description="Helical" evidence="1">
    <location>
        <begin position="15"/>
        <end position="35"/>
    </location>
</feature>
<evidence type="ECO:0000313" key="3">
    <source>
        <dbReference type="Proteomes" id="UP001607303"/>
    </source>
</evidence>
<dbReference type="AlphaFoldDB" id="A0ABD2D2I6"/>
<name>A0ABD2D2I6_VESMC</name>
<accession>A0ABD2D2I6</accession>
<proteinExistence type="predicted"/>
<dbReference type="EMBL" id="JAYRBN010000004">
    <property type="protein sequence ID" value="KAL2751598.1"/>
    <property type="molecule type" value="Genomic_DNA"/>
</dbReference>
<comment type="caution">
    <text evidence="2">The sequence shown here is derived from an EMBL/GenBank/DDBJ whole genome shotgun (WGS) entry which is preliminary data.</text>
</comment>
<protein>
    <submittedName>
        <fullName evidence="2">Uncharacterized protein</fullName>
    </submittedName>
</protein>